<keyword evidence="3" id="KW-1185">Reference proteome</keyword>
<dbReference type="Proteomes" id="UP000053342">
    <property type="component" value="Unassembled WGS sequence"/>
</dbReference>
<feature type="region of interest" description="Disordered" evidence="1">
    <location>
        <begin position="231"/>
        <end position="288"/>
    </location>
</feature>
<dbReference type="RefSeq" id="XP_016266687.1">
    <property type="nucleotide sequence ID" value="XM_016402790.1"/>
</dbReference>
<gene>
    <name evidence="2" type="ORF">PV06_02141</name>
</gene>
<evidence type="ECO:0000313" key="3">
    <source>
        <dbReference type="Proteomes" id="UP000053342"/>
    </source>
</evidence>
<organism evidence="2 3">
    <name type="scientific">Exophiala oligosperma</name>
    <dbReference type="NCBI Taxonomy" id="215243"/>
    <lineage>
        <taxon>Eukaryota</taxon>
        <taxon>Fungi</taxon>
        <taxon>Dikarya</taxon>
        <taxon>Ascomycota</taxon>
        <taxon>Pezizomycotina</taxon>
        <taxon>Eurotiomycetes</taxon>
        <taxon>Chaetothyriomycetidae</taxon>
        <taxon>Chaetothyriales</taxon>
        <taxon>Herpotrichiellaceae</taxon>
        <taxon>Exophiala</taxon>
    </lineage>
</organism>
<dbReference type="AlphaFoldDB" id="A0A0D2B2S8"/>
<feature type="compositionally biased region" description="Basic residues" evidence="1">
    <location>
        <begin position="277"/>
        <end position="288"/>
    </location>
</feature>
<proteinExistence type="predicted"/>
<dbReference type="GeneID" id="27354215"/>
<dbReference type="VEuPathDB" id="FungiDB:PV06_02141"/>
<protein>
    <recommendedName>
        <fullName evidence="4">ADA HAT complex component 1</fullName>
    </recommendedName>
</protein>
<evidence type="ECO:0000256" key="1">
    <source>
        <dbReference type="SAM" id="MobiDB-lite"/>
    </source>
</evidence>
<dbReference type="EMBL" id="KN847333">
    <property type="protein sequence ID" value="KIW46471.1"/>
    <property type="molecule type" value="Genomic_DNA"/>
</dbReference>
<name>A0A0D2B2S8_9EURO</name>
<accession>A0A0D2B2S8</accession>
<evidence type="ECO:0008006" key="4">
    <source>
        <dbReference type="Google" id="ProtNLM"/>
    </source>
</evidence>
<evidence type="ECO:0000313" key="2">
    <source>
        <dbReference type="EMBL" id="KIW46471.1"/>
    </source>
</evidence>
<feature type="compositionally biased region" description="Basic and acidic residues" evidence="1">
    <location>
        <begin position="234"/>
        <end position="256"/>
    </location>
</feature>
<reference evidence="2 3" key="1">
    <citation type="submission" date="2015-01" db="EMBL/GenBank/DDBJ databases">
        <title>The Genome Sequence of Exophiala oligosperma CBS72588.</title>
        <authorList>
            <consortium name="The Broad Institute Genomics Platform"/>
            <person name="Cuomo C."/>
            <person name="de Hoog S."/>
            <person name="Gorbushina A."/>
            <person name="Stielow B."/>
            <person name="Teixiera M."/>
            <person name="Abouelleil A."/>
            <person name="Chapman S.B."/>
            <person name="Priest M."/>
            <person name="Young S.K."/>
            <person name="Wortman J."/>
            <person name="Nusbaum C."/>
            <person name="Birren B."/>
        </authorList>
    </citation>
    <scope>NUCLEOTIDE SEQUENCE [LARGE SCALE GENOMIC DNA]</scope>
    <source>
        <strain evidence="2 3">CBS 72588</strain>
    </source>
</reference>
<dbReference type="PANTHER" id="PTHR21521">
    <property type="entry name" value="AMUN, ISOFORM A"/>
    <property type="match status" value="1"/>
</dbReference>
<dbReference type="OrthoDB" id="8249012at2759"/>
<sequence length="288" mass="32329">MAPVPAPSAITSTAVQTALELYPSLVVKAYQSKIKDPKKLKAALERETWRFEELPSEFVDQKAQNGGLSKDQVERLVQWKITHGQSRPFLPAMVRRNDASFVTEQTALGYKTLRSEPGPPSTATVIAALDAVCKLSGIGPATGTLLLNIFDPANIPFFQDEMYAWLFAESKATKLKYNQKEYLQLFETVRPVLKKLGVKAVELEKASYVFGHMEFLDEQERNKLEAAFGNETAQDDKQEALDEEKDVAQHTTETKRTTPRSKRGLEGGPETGLNEQKRKKIRSKTRKQ</sequence>
<dbReference type="PANTHER" id="PTHR21521:SF0">
    <property type="entry name" value="AMUN, ISOFORM A"/>
    <property type="match status" value="1"/>
</dbReference>
<dbReference type="STRING" id="215243.A0A0D2B2S8"/>
<dbReference type="HOGENOM" id="CLU_048127_0_0_1"/>